<feature type="compositionally biased region" description="Basic and acidic residues" evidence="1">
    <location>
        <begin position="49"/>
        <end position="66"/>
    </location>
</feature>
<feature type="compositionally biased region" description="Basic residues" evidence="1">
    <location>
        <begin position="109"/>
        <end position="134"/>
    </location>
</feature>
<dbReference type="Proteomes" id="UP000297716">
    <property type="component" value="Unassembled WGS sequence"/>
</dbReference>
<keyword evidence="3" id="KW-1185">Reference proteome</keyword>
<protein>
    <submittedName>
        <fullName evidence="2">Uncharacterized protein</fullName>
    </submittedName>
</protein>
<evidence type="ECO:0000313" key="2">
    <source>
        <dbReference type="EMBL" id="TGJ88356.1"/>
    </source>
</evidence>
<reference evidence="2 3" key="1">
    <citation type="submission" date="2019-03" db="EMBL/GenBank/DDBJ databases">
        <title>Draft genome sequence of Xylaria hypoxylon DSM 108379, a ubiquitous saprotrophic-parasitic fungi on hardwood.</title>
        <authorList>
            <person name="Buettner E."/>
            <person name="Leonhardt S."/>
            <person name="Gebauer A.M."/>
            <person name="Liers C."/>
            <person name="Hofrichter M."/>
            <person name="Kellner H."/>
        </authorList>
    </citation>
    <scope>NUCLEOTIDE SEQUENCE [LARGE SCALE GENOMIC DNA]</scope>
    <source>
        <strain evidence="2 3">DSM 108379</strain>
    </source>
</reference>
<evidence type="ECO:0000256" key="1">
    <source>
        <dbReference type="SAM" id="MobiDB-lite"/>
    </source>
</evidence>
<proteinExistence type="predicted"/>
<organism evidence="2 3">
    <name type="scientific">Xylaria hypoxylon</name>
    <dbReference type="NCBI Taxonomy" id="37992"/>
    <lineage>
        <taxon>Eukaryota</taxon>
        <taxon>Fungi</taxon>
        <taxon>Dikarya</taxon>
        <taxon>Ascomycota</taxon>
        <taxon>Pezizomycotina</taxon>
        <taxon>Sordariomycetes</taxon>
        <taxon>Xylariomycetidae</taxon>
        <taxon>Xylariales</taxon>
        <taxon>Xylariaceae</taxon>
        <taxon>Xylaria</taxon>
    </lineage>
</organism>
<dbReference type="AlphaFoldDB" id="A0A4Z0ZF99"/>
<sequence length="293" mass="32546">MFGRSIIPEARAVISGTRNLEVPGQQNLAPTLLDTPRQSTRRVQFALPEPERRESPDATPQNRDRATINVPDVVPEQNTEAKRTKRSVRFAENLPRYGRSGSEGDGARFRGRYRRVGGNRRRSRTPAARRRRIANNKGDVENGADTGPSDERAIGTDDDSHEDVAMEENPLKNYPHMDESSLFSKLQIDTSVQACSSLLTKKLRRNATMLEAHGDLSAEIQGVVRHQARLSEQQIKKLQSLKAMGERTKIPLFRKEGVPEWGFEVSENGGAASSTISHSMAAVWLPGEADSKP</sequence>
<dbReference type="OrthoDB" id="4749181at2759"/>
<dbReference type="EMBL" id="SKBN01000004">
    <property type="protein sequence ID" value="TGJ88356.1"/>
    <property type="molecule type" value="Genomic_DNA"/>
</dbReference>
<comment type="caution">
    <text evidence="2">The sequence shown here is derived from an EMBL/GenBank/DDBJ whole genome shotgun (WGS) entry which is preliminary data.</text>
</comment>
<evidence type="ECO:0000313" key="3">
    <source>
        <dbReference type="Proteomes" id="UP000297716"/>
    </source>
</evidence>
<gene>
    <name evidence="2" type="ORF">E0Z10_g465</name>
</gene>
<accession>A0A4Z0ZF99</accession>
<feature type="region of interest" description="Disordered" evidence="1">
    <location>
        <begin position="47"/>
        <end position="159"/>
    </location>
</feature>
<name>A0A4Z0ZF99_9PEZI</name>